<keyword evidence="10" id="KW-1185">Reference proteome</keyword>
<feature type="compositionally biased region" description="Low complexity" evidence="7">
    <location>
        <begin position="570"/>
        <end position="593"/>
    </location>
</feature>
<dbReference type="GO" id="GO:0000978">
    <property type="term" value="F:RNA polymerase II cis-regulatory region sequence-specific DNA binding"/>
    <property type="evidence" value="ECO:0007669"/>
    <property type="project" value="TreeGrafter"/>
</dbReference>
<dbReference type="PROSITE" id="PS50114">
    <property type="entry name" value="GATA_ZN_FINGER_2"/>
    <property type="match status" value="2"/>
</dbReference>
<keyword evidence="4" id="KW-0862">Zinc</keyword>
<feature type="compositionally biased region" description="Low complexity" evidence="7">
    <location>
        <begin position="407"/>
        <end position="428"/>
    </location>
</feature>
<dbReference type="EnsemblMetazoa" id="XM_019995021.1">
    <property type="protein sequence ID" value="XP_019850580.1"/>
    <property type="gene ID" value="LOC100636783"/>
</dbReference>
<feature type="compositionally biased region" description="Polar residues" evidence="7">
    <location>
        <begin position="161"/>
        <end position="170"/>
    </location>
</feature>
<dbReference type="GO" id="GO:0005634">
    <property type="term" value="C:nucleus"/>
    <property type="evidence" value="ECO:0007669"/>
    <property type="project" value="UniProtKB-SubCell"/>
</dbReference>
<dbReference type="InterPro" id="IPR013088">
    <property type="entry name" value="Znf_NHR/GATA"/>
</dbReference>
<accession>A0A1X7V534</accession>
<dbReference type="KEGG" id="aqu:100636783"/>
<evidence type="ECO:0000313" key="9">
    <source>
        <dbReference type="EnsemblMetazoa" id="Aqu2.1.35108_001"/>
    </source>
</evidence>
<feature type="domain" description="GATA-type" evidence="8">
    <location>
        <begin position="289"/>
        <end position="343"/>
    </location>
</feature>
<proteinExistence type="predicted"/>
<evidence type="ECO:0000256" key="6">
    <source>
        <dbReference type="PROSITE-ProRule" id="PRU00094"/>
    </source>
</evidence>
<dbReference type="GO" id="GO:0008270">
    <property type="term" value="F:zinc ion binding"/>
    <property type="evidence" value="ECO:0007669"/>
    <property type="project" value="UniProtKB-KW"/>
</dbReference>
<dbReference type="SMART" id="SM00401">
    <property type="entry name" value="ZnF_GATA"/>
    <property type="match status" value="2"/>
</dbReference>
<evidence type="ECO:0000256" key="4">
    <source>
        <dbReference type="ARBA" id="ARBA00022833"/>
    </source>
</evidence>
<feature type="compositionally biased region" description="Low complexity" evidence="7">
    <location>
        <begin position="28"/>
        <end position="49"/>
    </location>
</feature>
<evidence type="ECO:0000256" key="3">
    <source>
        <dbReference type="ARBA" id="ARBA00022771"/>
    </source>
</evidence>
<dbReference type="InterPro" id="IPR039355">
    <property type="entry name" value="Transcription_factor_GATA"/>
</dbReference>
<protein>
    <recommendedName>
        <fullName evidence="8">GATA-type domain-containing protein</fullName>
    </recommendedName>
</protein>
<dbReference type="GO" id="GO:0045165">
    <property type="term" value="P:cell fate commitment"/>
    <property type="evidence" value="ECO:0007669"/>
    <property type="project" value="TreeGrafter"/>
</dbReference>
<dbReference type="GO" id="GO:0045944">
    <property type="term" value="P:positive regulation of transcription by RNA polymerase II"/>
    <property type="evidence" value="ECO:0007669"/>
    <property type="project" value="TreeGrafter"/>
</dbReference>
<evidence type="ECO:0000259" key="8">
    <source>
        <dbReference type="PROSITE" id="PS50114"/>
    </source>
</evidence>
<dbReference type="Proteomes" id="UP000007879">
    <property type="component" value="Unassembled WGS sequence"/>
</dbReference>
<dbReference type="CDD" id="cd00202">
    <property type="entry name" value="ZnF_GATA"/>
    <property type="match status" value="2"/>
</dbReference>
<dbReference type="GO" id="GO:0000981">
    <property type="term" value="F:DNA-binding transcription factor activity, RNA polymerase II-specific"/>
    <property type="evidence" value="ECO:0007669"/>
    <property type="project" value="TreeGrafter"/>
</dbReference>
<keyword evidence="5" id="KW-0539">Nucleus</keyword>
<feature type="region of interest" description="Disordered" evidence="7">
    <location>
        <begin position="570"/>
        <end position="609"/>
    </location>
</feature>
<evidence type="ECO:0000256" key="2">
    <source>
        <dbReference type="ARBA" id="ARBA00022723"/>
    </source>
</evidence>
<dbReference type="eggNOG" id="KOG1601">
    <property type="taxonomic scope" value="Eukaryota"/>
</dbReference>
<organism evidence="9">
    <name type="scientific">Amphimedon queenslandica</name>
    <name type="common">Sponge</name>
    <dbReference type="NCBI Taxonomy" id="400682"/>
    <lineage>
        <taxon>Eukaryota</taxon>
        <taxon>Metazoa</taxon>
        <taxon>Porifera</taxon>
        <taxon>Demospongiae</taxon>
        <taxon>Heteroscleromorpha</taxon>
        <taxon>Haplosclerida</taxon>
        <taxon>Niphatidae</taxon>
        <taxon>Amphimedon</taxon>
    </lineage>
</organism>
<evidence type="ECO:0000256" key="1">
    <source>
        <dbReference type="ARBA" id="ARBA00004123"/>
    </source>
</evidence>
<dbReference type="OrthoDB" id="515401at2759"/>
<reference evidence="9" key="2">
    <citation type="submission" date="2017-05" db="UniProtKB">
        <authorList>
            <consortium name="EnsemblMetazoa"/>
        </authorList>
    </citation>
    <scope>IDENTIFICATION</scope>
</reference>
<dbReference type="PROSITE" id="PS00344">
    <property type="entry name" value="GATA_ZN_FINGER_1"/>
    <property type="match status" value="1"/>
</dbReference>
<feature type="compositionally biased region" description="Low complexity" evidence="7">
    <location>
        <begin position="179"/>
        <end position="196"/>
    </location>
</feature>
<evidence type="ECO:0000256" key="7">
    <source>
        <dbReference type="SAM" id="MobiDB-lite"/>
    </source>
</evidence>
<feature type="domain" description="GATA-type" evidence="8">
    <location>
        <begin position="341"/>
        <end position="394"/>
    </location>
</feature>
<feature type="region of interest" description="Disordered" evidence="7">
    <location>
        <begin position="156"/>
        <end position="209"/>
    </location>
</feature>
<dbReference type="InterPro" id="IPR000679">
    <property type="entry name" value="Znf_GATA"/>
</dbReference>
<evidence type="ECO:0000313" key="10">
    <source>
        <dbReference type="Proteomes" id="UP000007879"/>
    </source>
</evidence>
<dbReference type="EnsemblMetazoa" id="Aqu2.1.35108_001">
    <property type="protein sequence ID" value="Aqu2.1.35108_001"/>
    <property type="gene ID" value="Aqu2.1.35108"/>
</dbReference>
<keyword evidence="2" id="KW-0479">Metal-binding</keyword>
<keyword evidence="3 6" id="KW-0863">Zinc-finger</keyword>
<dbReference type="STRING" id="400682.A0A1X7V534"/>
<dbReference type="SUPFAM" id="SSF57716">
    <property type="entry name" value="Glucocorticoid receptor-like (DNA-binding domain)"/>
    <property type="match status" value="2"/>
</dbReference>
<evidence type="ECO:0000256" key="5">
    <source>
        <dbReference type="ARBA" id="ARBA00023242"/>
    </source>
</evidence>
<dbReference type="PANTHER" id="PTHR10071">
    <property type="entry name" value="TRANSCRIPTION FACTOR GATA FAMILY MEMBER"/>
    <property type="match status" value="1"/>
</dbReference>
<dbReference type="Gene3D" id="3.30.50.10">
    <property type="entry name" value="Erythroid Transcription Factor GATA-1, subunit A"/>
    <property type="match status" value="2"/>
</dbReference>
<dbReference type="GO" id="GO:0000122">
    <property type="term" value="P:negative regulation of transcription by RNA polymerase II"/>
    <property type="evidence" value="ECO:0007669"/>
    <property type="project" value="TreeGrafter"/>
</dbReference>
<reference evidence="10" key="1">
    <citation type="journal article" date="2010" name="Nature">
        <title>The Amphimedon queenslandica genome and the evolution of animal complexity.</title>
        <authorList>
            <person name="Srivastava M."/>
            <person name="Simakov O."/>
            <person name="Chapman J."/>
            <person name="Fahey B."/>
            <person name="Gauthier M.E."/>
            <person name="Mitros T."/>
            <person name="Richards G.S."/>
            <person name="Conaco C."/>
            <person name="Dacre M."/>
            <person name="Hellsten U."/>
            <person name="Larroux C."/>
            <person name="Putnam N.H."/>
            <person name="Stanke M."/>
            <person name="Adamska M."/>
            <person name="Darling A."/>
            <person name="Degnan S.M."/>
            <person name="Oakley T.H."/>
            <person name="Plachetzki D.C."/>
            <person name="Zhai Y."/>
            <person name="Adamski M."/>
            <person name="Calcino A."/>
            <person name="Cummins S.F."/>
            <person name="Goodstein D.M."/>
            <person name="Harris C."/>
            <person name="Jackson D.J."/>
            <person name="Leys S.P."/>
            <person name="Shu S."/>
            <person name="Woodcroft B.J."/>
            <person name="Vervoort M."/>
            <person name="Kosik K.S."/>
            <person name="Manning G."/>
            <person name="Degnan B.M."/>
            <person name="Rokhsar D.S."/>
        </authorList>
    </citation>
    <scope>NUCLEOTIDE SEQUENCE [LARGE SCALE GENOMIC DNA]</scope>
</reference>
<dbReference type="AlphaFoldDB" id="A0A1X7V534"/>
<comment type="subcellular location">
    <subcellularLocation>
        <location evidence="1">Nucleus</location>
    </subcellularLocation>
</comment>
<dbReference type="InParanoid" id="A0A1X7V534"/>
<name>A0A1X7V534_AMPQE</name>
<dbReference type="PRINTS" id="PR00619">
    <property type="entry name" value="GATAZNFINGER"/>
</dbReference>
<gene>
    <name evidence="9" type="primary">100636783</name>
</gene>
<dbReference type="Pfam" id="PF00320">
    <property type="entry name" value="GATA"/>
    <property type="match status" value="2"/>
</dbReference>
<dbReference type="PANTHER" id="PTHR10071:SF281">
    <property type="entry name" value="BOX A-BINDING FACTOR-RELATED"/>
    <property type="match status" value="1"/>
</dbReference>
<sequence length="609" mass="65102">MEKADDAMQPSSNAGRFNIFSSSSNTRPSPGGVASSTPSSVSSNSEKQSVQLPTICYPSQLPPGPPTHHQMGNFIEATSAVAGPQFRSRSQFPGQLQYCRTATFTQLQVAQATFRYPPTPPVDLAESIQQQAQCEQAPTLSHIGYPPLPLPSNAEVLPPVSTCSTEKSSFSLPTPPDLIPISSSDMDSSSIAVSPSTGPPGGLKPSPSSSSSYYYQLPWQQSITTTPQDLPSVGDANHHCLATHSHVQAWSGSESASPSPLSLQQRFFFQLPQSATANGQYGDMYAYNAGIARQCNNCGSSNTPLWRRNSEGHYLCNACGLYYRVNGTNRQGHQKKKATLKSMNNKCSNCGTTKTVLWRRLENGDPVCNPCGLYYKLNGVARPKSLCKDTIQTRNRKSKNESKKSKSGSTSGASSSGSSSKKSSESSSPTLLGGAGMQCLPGSLIMHSDKLHDASGMMAYHHDPNSSSAPSSTICTTSSYQAQPMNPYNSSPTQHAAYAYNNIPPSTTASYEYMQAQTQEPKMTELGMIPHSSPSPYYSPPTTVQVPIEGTISAAADCYSYYGYGVTPSPSSHPHASPLSSHHSSSPIMNPSPHQIPNAAPAMQPQQLM</sequence>
<feature type="region of interest" description="Disordered" evidence="7">
    <location>
        <begin position="1"/>
        <end position="49"/>
    </location>
</feature>
<feature type="region of interest" description="Disordered" evidence="7">
    <location>
        <begin position="388"/>
        <end position="433"/>
    </location>
</feature>
<feature type="compositionally biased region" description="Polar residues" evidence="7">
    <location>
        <begin position="9"/>
        <end position="27"/>
    </location>
</feature>